<dbReference type="OrthoDB" id="3168354at2759"/>
<dbReference type="AlphaFoldDB" id="A0A0C3BRQ3"/>
<evidence type="ECO:0000313" key="16">
    <source>
        <dbReference type="Proteomes" id="UP000054097"/>
    </source>
</evidence>
<evidence type="ECO:0000256" key="12">
    <source>
        <dbReference type="SAM" id="Coils"/>
    </source>
</evidence>
<keyword evidence="7 11" id="KW-0863">Zinc-finger</keyword>
<dbReference type="GO" id="GO:0035861">
    <property type="term" value="C:site of double-strand break"/>
    <property type="evidence" value="ECO:0007669"/>
    <property type="project" value="TreeGrafter"/>
</dbReference>
<evidence type="ECO:0000256" key="11">
    <source>
        <dbReference type="PROSITE-ProRule" id="PRU00175"/>
    </source>
</evidence>
<keyword evidence="5" id="KW-0479">Metal-binding</keyword>
<reference evidence="15 16" key="1">
    <citation type="submission" date="2014-04" db="EMBL/GenBank/DDBJ databases">
        <authorList>
            <consortium name="DOE Joint Genome Institute"/>
            <person name="Kuo A."/>
            <person name="Zuccaro A."/>
            <person name="Kohler A."/>
            <person name="Nagy L.G."/>
            <person name="Floudas D."/>
            <person name="Copeland A."/>
            <person name="Barry K.W."/>
            <person name="Cichocki N."/>
            <person name="Veneault-Fourrey C."/>
            <person name="LaButti K."/>
            <person name="Lindquist E.A."/>
            <person name="Lipzen A."/>
            <person name="Lundell T."/>
            <person name="Morin E."/>
            <person name="Murat C."/>
            <person name="Sun H."/>
            <person name="Tunlid A."/>
            <person name="Henrissat B."/>
            <person name="Grigoriev I.V."/>
            <person name="Hibbett D.S."/>
            <person name="Martin F."/>
            <person name="Nordberg H.P."/>
            <person name="Cantor M.N."/>
            <person name="Hua S.X."/>
        </authorList>
    </citation>
    <scope>NUCLEOTIDE SEQUENCE [LARGE SCALE GENOMIC DNA]</scope>
    <source>
        <strain evidence="15 16">MAFF 305830</strain>
    </source>
</reference>
<keyword evidence="8" id="KW-0833">Ubl conjugation pathway</keyword>
<accession>A0A0C3BRQ3</accession>
<dbReference type="SMART" id="SM00184">
    <property type="entry name" value="RING"/>
    <property type="match status" value="1"/>
</dbReference>
<protein>
    <recommendedName>
        <fullName evidence="3">RING-type E3 ubiquitin transferase</fullName>
        <ecNumber evidence="3">2.3.2.27</ecNumber>
    </recommendedName>
</protein>
<dbReference type="Gene3D" id="3.30.40.10">
    <property type="entry name" value="Zinc/RING finger domain, C3HC4 (zinc finger)"/>
    <property type="match status" value="1"/>
</dbReference>
<dbReference type="GO" id="GO:0031491">
    <property type="term" value="F:nucleosome binding"/>
    <property type="evidence" value="ECO:0007669"/>
    <property type="project" value="TreeGrafter"/>
</dbReference>
<dbReference type="EMBL" id="KN824277">
    <property type="protein sequence ID" value="KIM34086.1"/>
    <property type="molecule type" value="Genomic_DNA"/>
</dbReference>
<keyword evidence="9" id="KW-0862">Zinc</keyword>
<dbReference type="InterPro" id="IPR027370">
    <property type="entry name" value="Znf-RING_euk"/>
</dbReference>
<dbReference type="STRING" id="933852.A0A0C3BRQ3"/>
<dbReference type="PANTHER" id="PTHR23328:SF0">
    <property type="entry name" value="RING-TYPE DOMAIN-CONTAINING PROTEIN"/>
    <property type="match status" value="1"/>
</dbReference>
<feature type="compositionally biased region" description="Polar residues" evidence="13">
    <location>
        <begin position="289"/>
        <end position="300"/>
    </location>
</feature>
<dbReference type="SUPFAM" id="SSF57850">
    <property type="entry name" value="RING/U-box"/>
    <property type="match status" value="1"/>
</dbReference>
<dbReference type="InterPro" id="IPR013083">
    <property type="entry name" value="Znf_RING/FYVE/PHD"/>
</dbReference>
<gene>
    <name evidence="15" type="ORF">M408DRAFT_325602</name>
</gene>
<dbReference type="PROSITE" id="PS50089">
    <property type="entry name" value="ZF_RING_2"/>
    <property type="match status" value="1"/>
</dbReference>
<evidence type="ECO:0000259" key="14">
    <source>
        <dbReference type="PROSITE" id="PS50089"/>
    </source>
</evidence>
<keyword evidence="6" id="KW-0227">DNA damage</keyword>
<feature type="compositionally biased region" description="Low complexity" evidence="13">
    <location>
        <begin position="249"/>
        <end position="259"/>
    </location>
</feature>
<keyword evidence="16" id="KW-1185">Reference proteome</keyword>
<comment type="subcellular location">
    <subcellularLocation>
        <location evidence="2">Nucleus</location>
    </subcellularLocation>
</comment>
<name>A0A0C3BRQ3_SERVB</name>
<keyword evidence="10" id="KW-0539">Nucleus</keyword>
<dbReference type="GO" id="GO:0061630">
    <property type="term" value="F:ubiquitin protein ligase activity"/>
    <property type="evidence" value="ECO:0007669"/>
    <property type="project" value="UniProtKB-EC"/>
</dbReference>
<comment type="catalytic activity">
    <reaction evidence="1">
        <text>S-ubiquitinyl-[E2 ubiquitin-conjugating enzyme]-L-cysteine + [acceptor protein]-L-lysine = [E2 ubiquitin-conjugating enzyme]-L-cysteine + N(6)-ubiquitinyl-[acceptor protein]-L-lysine.</text>
        <dbReference type="EC" id="2.3.2.27"/>
    </reaction>
</comment>
<evidence type="ECO:0000256" key="5">
    <source>
        <dbReference type="ARBA" id="ARBA00022723"/>
    </source>
</evidence>
<dbReference type="InterPro" id="IPR051657">
    <property type="entry name" value="RNF168/RNF169_E3_ubiq-ligase"/>
</dbReference>
<dbReference type="Proteomes" id="UP000054097">
    <property type="component" value="Unassembled WGS sequence"/>
</dbReference>
<organism evidence="15 16">
    <name type="scientific">Serendipita vermifera MAFF 305830</name>
    <dbReference type="NCBI Taxonomy" id="933852"/>
    <lineage>
        <taxon>Eukaryota</taxon>
        <taxon>Fungi</taxon>
        <taxon>Dikarya</taxon>
        <taxon>Basidiomycota</taxon>
        <taxon>Agaricomycotina</taxon>
        <taxon>Agaricomycetes</taxon>
        <taxon>Sebacinales</taxon>
        <taxon>Serendipitaceae</taxon>
        <taxon>Serendipita</taxon>
    </lineage>
</organism>
<dbReference type="InterPro" id="IPR001841">
    <property type="entry name" value="Znf_RING"/>
</dbReference>
<feature type="compositionally biased region" description="Pro residues" evidence="13">
    <location>
        <begin position="180"/>
        <end position="190"/>
    </location>
</feature>
<evidence type="ECO:0000313" key="15">
    <source>
        <dbReference type="EMBL" id="KIM34086.1"/>
    </source>
</evidence>
<evidence type="ECO:0000256" key="1">
    <source>
        <dbReference type="ARBA" id="ARBA00000900"/>
    </source>
</evidence>
<dbReference type="InterPro" id="IPR017907">
    <property type="entry name" value="Znf_RING_CS"/>
</dbReference>
<dbReference type="GO" id="GO:0008270">
    <property type="term" value="F:zinc ion binding"/>
    <property type="evidence" value="ECO:0007669"/>
    <property type="project" value="UniProtKB-KW"/>
</dbReference>
<dbReference type="Pfam" id="PF13445">
    <property type="entry name" value="zf-RING_UBOX"/>
    <property type="match status" value="1"/>
</dbReference>
<dbReference type="PROSITE" id="PS00518">
    <property type="entry name" value="ZF_RING_1"/>
    <property type="match status" value="1"/>
</dbReference>
<keyword evidence="4" id="KW-0808">Transferase</keyword>
<evidence type="ECO:0000256" key="6">
    <source>
        <dbReference type="ARBA" id="ARBA00022763"/>
    </source>
</evidence>
<evidence type="ECO:0000256" key="8">
    <source>
        <dbReference type="ARBA" id="ARBA00022786"/>
    </source>
</evidence>
<reference evidence="16" key="2">
    <citation type="submission" date="2015-01" db="EMBL/GenBank/DDBJ databases">
        <title>Evolutionary Origins and Diversification of the Mycorrhizal Mutualists.</title>
        <authorList>
            <consortium name="DOE Joint Genome Institute"/>
            <consortium name="Mycorrhizal Genomics Consortium"/>
            <person name="Kohler A."/>
            <person name="Kuo A."/>
            <person name="Nagy L.G."/>
            <person name="Floudas D."/>
            <person name="Copeland A."/>
            <person name="Barry K.W."/>
            <person name="Cichocki N."/>
            <person name="Veneault-Fourrey C."/>
            <person name="LaButti K."/>
            <person name="Lindquist E.A."/>
            <person name="Lipzen A."/>
            <person name="Lundell T."/>
            <person name="Morin E."/>
            <person name="Murat C."/>
            <person name="Riley R."/>
            <person name="Ohm R."/>
            <person name="Sun H."/>
            <person name="Tunlid A."/>
            <person name="Henrissat B."/>
            <person name="Grigoriev I.V."/>
            <person name="Hibbett D.S."/>
            <person name="Martin F."/>
        </authorList>
    </citation>
    <scope>NUCLEOTIDE SEQUENCE [LARGE SCALE GENOMIC DNA]</scope>
    <source>
        <strain evidence="16">MAFF 305830</strain>
    </source>
</reference>
<dbReference type="EC" id="2.3.2.27" evidence="3"/>
<evidence type="ECO:0000256" key="7">
    <source>
        <dbReference type="ARBA" id="ARBA00022771"/>
    </source>
</evidence>
<sequence length="315" mass="35541">MVHCGICYEPFEEPVSVPCGHVFCAGCLAKTFEGLDTYEVPCPTCRLVFPSINIDPHLVPKKLRDYVTPCIRRLYLDEETPDVSQTELVRSLEAQLQAERQHSAELQQERDAARAERDSLYRVINVYKEKEKEHEAKDRRQKFQVANQVDELMHDNHRLQTRLEEAQTLLATMGLDRRTPPPSAPRPAPSTPRSSTNTLSSRPFMFATPSTPRTLSFAQAPLSPLRGGLAVAREDLQARIRIASPSKAQQQQQPQQLQLGTKRLREPQDDIDMAASSDGDKDDDDDTITPGSSRQIQRTPGLQGRSVRRKYGLQT</sequence>
<feature type="region of interest" description="Disordered" evidence="13">
    <location>
        <begin position="173"/>
        <end position="210"/>
    </location>
</feature>
<dbReference type="HOGENOM" id="CLU_883285_0_0_1"/>
<evidence type="ECO:0000256" key="4">
    <source>
        <dbReference type="ARBA" id="ARBA00022679"/>
    </source>
</evidence>
<dbReference type="GO" id="GO:0006302">
    <property type="term" value="P:double-strand break repair"/>
    <property type="evidence" value="ECO:0007669"/>
    <property type="project" value="TreeGrafter"/>
</dbReference>
<feature type="region of interest" description="Disordered" evidence="13">
    <location>
        <begin position="243"/>
        <end position="315"/>
    </location>
</feature>
<evidence type="ECO:0000256" key="10">
    <source>
        <dbReference type="ARBA" id="ARBA00023242"/>
    </source>
</evidence>
<evidence type="ECO:0000256" key="3">
    <source>
        <dbReference type="ARBA" id="ARBA00012483"/>
    </source>
</evidence>
<dbReference type="PANTHER" id="PTHR23328">
    <property type="entry name" value="RING-TYPE DOMAIN-CONTAINING PROTEIN"/>
    <property type="match status" value="1"/>
</dbReference>
<dbReference type="GO" id="GO:0005634">
    <property type="term" value="C:nucleus"/>
    <property type="evidence" value="ECO:0007669"/>
    <property type="project" value="UniProtKB-SubCell"/>
</dbReference>
<feature type="coiled-coil region" evidence="12">
    <location>
        <begin position="89"/>
        <end position="123"/>
    </location>
</feature>
<proteinExistence type="predicted"/>
<evidence type="ECO:0000256" key="13">
    <source>
        <dbReference type="SAM" id="MobiDB-lite"/>
    </source>
</evidence>
<feature type="compositionally biased region" description="Basic residues" evidence="13">
    <location>
        <begin position="306"/>
        <end position="315"/>
    </location>
</feature>
<feature type="domain" description="RING-type" evidence="14">
    <location>
        <begin position="4"/>
        <end position="46"/>
    </location>
</feature>
<evidence type="ECO:0000256" key="9">
    <source>
        <dbReference type="ARBA" id="ARBA00022833"/>
    </source>
</evidence>
<keyword evidence="12" id="KW-0175">Coiled coil</keyword>
<evidence type="ECO:0000256" key="2">
    <source>
        <dbReference type="ARBA" id="ARBA00004123"/>
    </source>
</evidence>